<dbReference type="FunFam" id="1.10.3810.10:FF:000001">
    <property type="entry name" value="Penicillin-binding protein 1A"/>
    <property type="match status" value="1"/>
</dbReference>
<dbReference type="GO" id="GO:0006508">
    <property type="term" value="P:proteolysis"/>
    <property type="evidence" value="ECO:0007669"/>
    <property type="project" value="UniProtKB-KW"/>
</dbReference>
<evidence type="ECO:0000256" key="9">
    <source>
        <dbReference type="ARBA" id="ARBA00022984"/>
    </source>
</evidence>
<dbReference type="SUPFAM" id="SSF53955">
    <property type="entry name" value="Lysozyme-like"/>
    <property type="match status" value="1"/>
</dbReference>
<keyword evidence="5" id="KW-0328">Glycosyltransferase</keyword>
<dbReference type="GO" id="GO:0071555">
    <property type="term" value="P:cell wall organization"/>
    <property type="evidence" value="ECO:0007669"/>
    <property type="project" value="UniProtKB-KW"/>
</dbReference>
<keyword evidence="10" id="KW-0511">Multifunctional enzyme</keyword>
<feature type="transmembrane region" description="Helical" evidence="15">
    <location>
        <begin position="123"/>
        <end position="144"/>
    </location>
</feature>
<proteinExistence type="inferred from homology"/>
<dbReference type="GO" id="GO:0008360">
    <property type="term" value="P:regulation of cell shape"/>
    <property type="evidence" value="ECO:0007669"/>
    <property type="project" value="UniProtKB-KW"/>
</dbReference>
<reference evidence="17 18" key="1">
    <citation type="submission" date="2019-04" db="EMBL/GenBank/DDBJ databases">
        <title>Draft genome sequences of Streptomyces avermitilis ATCC 31267.</title>
        <authorList>
            <person name="Komaki H."/>
            <person name="Tamura T."/>
            <person name="Hosoyama A."/>
        </authorList>
    </citation>
    <scope>NUCLEOTIDE SEQUENCE [LARGE SCALE GENOMIC DNA]</scope>
    <source>
        <strain evidence="17 18">ATCC 31267</strain>
    </source>
</reference>
<comment type="similarity">
    <text evidence="1">In the C-terminal section; belongs to the transpeptidase family.</text>
</comment>
<keyword evidence="8" id="KW-0133">Cell shape</keyword>
<keyword evidence="15" id="KW-0812">Transmembrane</keyword>
<accession>A0A4D4MJI3</accession>
<dbReference type="InterPro" id="IPR036950">
    <property type="entry name" value="PBP_transglycosylase"/>
</dbReference>
<evidence type="ECO:0000256" key="2">
    <source>
        <dbReference type="ARBA" id="ARBA00007739"/>
    </source>
</evidence>
<evidence type="ECO:0000256" key="6">
    <source>
        <dbReference type="ARBA" id="ARBA00022679"/>
    </source>
</evidence>
<keyword evidence="15" id="KW-1133">Transmembrane helix</keyword>
<feature type="compositionally biased region" description="Basic residues" evidence="14">
    <location>
        <begin position="28"/>
        <end position="43"/>
    </location>
</feature>
<comment type="catalytic activity">
    <reaction evidence="12">
        <text>Preferential cleavage: (Ac)2-L-Lys-D-Ala-|-D-Ala. Also transpeptidation of peptidyl-alanyl moieties that are N-acyl substituents of D-alanine.</text>
        <dbReference type="EC" id="3.4.16.4"/>
    </reaction>
</comment>
<evidence type="ECO:0000256" key="10">
    <source>
        <dbReference type="ARBA" id="ARBA00023268"/>
    </source>
</evidence>
<dbReference type="GO" id="GO:0030288">
    <property type="term" value="C:outer membrane-bounded periplasmic space"/>
    <property type="evidence" value="ECO:0007669"/>
    <property type="project" value="TreeGrafter"/>
</dbReference>
<evidence type="ECO:0000256" key="15">
    <source>
        <dbReference type="SAM" id="Phobius"/>
    </source>
</evidence>
<keyword evidence="7" id="KW-0378">Hydrolase</keyword>
<comment type="catalytic activity">
    <reaction evidence="13">
        <text>[GlcNAc-(1-&gt;4)-Mur2Ac(oyl-L-Ala-gamma-D-Glu-L-Lys-D-Ala-D-Ala)](n)-di-trans,octa-cis-undecaprenyl diphosphate + beta-D-GlcNAc-(1-&gt;4)-Mur2Ac(oyl-L-Ala-gamma-D-Glu-L-Lys-D-Ala-D-Ala)-di-trans,octa-cis-undecaprenyl diphosphate = [GlcNAc-(1-&gt;4)-Mur2Ac(oyl-L-Ala-gamma-D-Glu-L-Lys-D-Ala-D-Ala)](n+1)-di-trans,octa-cis-undecaprenyl diphosphate + di-trans,octa-cis-undecaprenyl diphosphate + H(+)</text>
        <dbReference type="Rhea" id="RHEA:23708"/>
        <dbReference type="Rhea" id="RHEA-COMP:9602"/>
        <dbReference type="Rhea" id="RHEA-COMP:9603"/>
        <dbReference type="ChEBI" id="CHEBI:15378"/>
        <dbReference type="ChEBI" id="CHEBI:58405"/>
        <dbReference type="ChEBI" id="CHEBI:60033"/>
        <dbReference type="ChEBI" id="CHEBI:78435"/>
        <dbReference type="EC" id="2.4.99.28"/>
    </reaction>
</comment>
<dbReference type="EMBL" id="BJHY01000001">
    <property type="protein sequence ID" value="GDY72190.1"/>
    <property type="molecule type" value="Genomic_DNA"/>
</dbReference>
<feature type="region of interest" description="Disordered" evidence="14">
    <location>
        <begin position="1"/>
        <end position="84"/>
    </location>
</feature>
<feature type="compositionally biased region" description="Low complexity" evidence="14">
    <location>
        <begin position="524"/>
        <end position="545"/>
    </location>
</feature>
<evidence type="ECO:0000256" key="4">
    <source>
        <dbReference type="ARBA" id="ARBA00022670"/>
    </source>
</evidence>
<dbReference type="PANTHER" id="PTHR32282">
    <property type="entry name" value="BINDING PROTEIN TRANSPEPTIDASE, PUTATIVE-RELATED"/>
    <property type="match status" value="1"/>
</dbReference>
<evidence type="ECO:0000256" key="13">
    <source>
        <dbReference type="ARBA" id="ARBA00049902"/>
    </source>
</evidence>
<dbReference type="InterPro" id="IPR001264">
    <property type="entry name" value="Glyco_trans_51"/>
</dbReference>
<feature type="region of interest" description="Disordered" evidence="14">
    <location>
        <begin position="424"/>
        <end position="555"/>
    </location>
</feature>
<keyword evidence="9" id="KW-0573">Peptidoglycan synthesis</keyword>
<evidence type="ECO:0000256" key="14">
    <source>
        <dbReference type="SAM" id="MobiDB-lite"/>
    </source>
</evidence>
<protein>
    <recommendedName>
        <fullName evidence="16">Glycosyl transferase family 51 domain-containing protein</fullName>
    </recommendedName>
</protein>
<comment type="similarity">
    <text evidence="2">In the N-terminal section; belongs to the glycosyltransferase 51 family.</text>
</comment>
<comment type="caution">
    <text evidence="17">The sequence shown here is derived from an EMBL/GenBank/DDBJ whole genome shotgun (WGS) entry which is preliminary data.</text>
</comment>
<organism evidence="17 18">
    <name type="scientific">Streptomyces avermitilis</name>
    <dbReference type="NCBI Taxonomy" id="33903"/>
    <lineage>
        <taxon>Bacteria</taxon>
        <taxon>Bacillati</taxon>
        <taxon>Actinomycetota</taxon>
        <taxon>Actinomycetes</taxon>
        <taxon>Kitasatosporales</taxon>
        <taxon>Streptomycetaceae</taxon>
        <taxon>Streptomyces</taxon>
    </lineage>
</organism>
<dbReference type="GO" id="GO:0009252">
    <property type="term" value="P:peptidoglycan biosynthetic process"/>
    <property type="evidence" value="ECO:0007669"/>
    <property type="project" value="UniProtKB-KW"/>
</dbReference>
<evidence type="ECO:0000256" key="1">
    <source>
        <dbReference type="ARBA" id="ARBA00007090"/>
    </source>
</evidence>
<keyword evidence="6" id="KW-0808">Transferase</keyword>
<dbReference type="Proteomes" id="UP000299211">
    <property type="component" value="Unassembled WGS sequence"/>
</dbReference>
<evidence type="ECO:0000256" key="11">
    <source>
        <dbReference type="ARBA" id="ARBA00023316"/>
    </source>
</evidence>
<gene>
    <name evidence="17" type="ORF">SAV31267_016750</name>
</gene>
<sequence>MSSQTGAFRGRRKPGECGVTEPEAGAGPRRRRAAPKQPWHRRVLSSFTTSADAEAGAAERPSARPADGAASAHRRGARRKAAEPTAIARVTVRLTPYARRLKPEYPRPGLDGWRRWMPSVRQWLGICLVSLGLSGTFLAVAYAATDIPDNLNTYATQQDNVYFWADGTPMARTGWVRRQAMPLKDIPEDVRWAVLAAENASFYSDPGISVSGIGRALWRTVGEGDTQGGSTITQQYVKNVYLTQNRSVTRKFTEAMIAVKLDQRMSKDQILEGYLNTSWFGRGTYGIQRASQAYYGKDVGELNASEAALLASLLKGAGLYDPTLSQANHQRAVERWKWILDRMVELGKLSPTERAKYTHFPEPTKQAQTYDTGNQSDYLVELAAQYAKKAGHISDKQFDLGGYQIYTTFDKKREEALTAAVKKARKKAQKDDKGKAETAHYGALRWLPTAGSSPSTADPITANRASTSPTPPPSRPVRRSCRSSTPPRWSTACTRTADPRRLPSPRIPYTTVTTASPSPRPRVPTGTAAARRSPPTTTAARPGGRSRCARRSPSP</sequence>
<feature type="domain" description="Glycosyl transferase family 51" evidence="16">
    <location>
        <begin position="167"/>
        <end position="343"/>
    </location>
</feature>
<evidence type="ECO:0000256" key="7">
    <source>
        <dbReference type="ARBA" id="ARBA00022801"/>
    </source>
</evidence>
<dbReference type="AlphaFoldDB" id="A0A4D4MJI3"/>
<evidence type="ECO:0000256" key="8">
    <source>
        <dbReference type="ARBA" id="ARBA00022960"/>
    </source>
</evidence>
<dbReference type="InterPro" id="IPR023346">
    <property type="entry name" value="Lysozyme-like_dom_sf"/>
</dbReference>
<dbReference type="InterPro" id="IPR050396">
    <property type="entry name" value="Glycosyltr_51/Transpeptidase"/>
</dbReference>
<dbReference type="SUPFAM" id="SSF56601">
    <property type="entry name" value="beta-lactamase/transpeptidase-like"/>
    <property type="match status" value="1"/>
</dbReference>
<dbReference type="GO" id="GO:0009002">
    <property type="term" value="F:serine-type D-Ala-D-Ala carboxypeptidase activity"/>
    <property type="evidence" value="ECO:0007669"/>
    <property type="project" value="UniProtKB-EC"/>
</dbReference>
<keyword evidence="11" id="KW-0961">Cell wall biogenesis/degradation</keyword>
<evidence type="ECO:0000256" key="5">
    <source>
        <dbReference type="ARBA" id="ARBA00022676"/>
    </source>
</evidence>
<name>A0A4D4MJI3_STRAX</name>
<evidence type="ECO:0000256" key="12">
    <source>
        <dbReference type="ARBA" id="ARBA00034000"/>
    </source>
</evidence>
<keyword evidence="4" id="KW-0645">Protease</keyword>
<keyword evidence="3" id="KW-0121">Carboxypeptidase</keyword>
<dbReference type="PANTHER" id="PTHR32282:SF34">
    <property type="entry name" value="PENICILLIN-BINDING PROTEIN 1A"/>
    <property type="match status" value="1"/>
</dbReference>
<evidence type="ECO:0000256" key="3">
    <source>
        <dbReference type="ARBA" id="ARBA00022645"/>
    </source>
</evidence>
<evidence type="ECO:0000259" key="16">
    <source>
        <dbReference type="Pfam" id="PF00912"/>
    </source>
</evidence>
<evidence type="ECO:0000313" key="17">
    <source>
        <dbReference type="EMBL" id="GDY72190.1"/>
    </source>
</evidence>
<keyword evidence="15" id="KW-0472">Membrane</keyword>
<feature type="compositionally biased region" description="Basic and acidic residues" evidence="14">
    <location>
        <begin position="429"/>
        <end position="438"/>
    </location>
</feature>
<dbReference type="STRING" id="33903.AQJ43_18650"/>
<evidence type="ECO:0000313" key="18">
    <source>
        <dbReference type="Proteomes" id="UP000299211"/>
    </source>
</evidence>
<dbReference type="InterPro" id="IPR012338">
    <property type="entry name" value="Beta-lactam/transpept-like"/>
</dbReference>
<dbReference type="Gene3D" id="1.10.3810.10">
    <property type="entry name" value="Biosynthetic peptidoglycan transglycosylase-like"/>
    <property type="match status" value="1"/>
</dbReference>
<dbReference type="Pfam" id="PF00912">
    <property type="entry name" value="Transgly"/>
    <property type="match status" value="1"/>
</dbReference>
<dbReference type="GO" id="GO:0008955">
    <property type="term" value="F:peptidoglycan glycosyltransferase activity"/>
    <property type="evidence" value="ECO:0007669"/>
    <property type="project" value="UniProtKB-EC"/>
</dbReference>
<feature type="compositionally biased region" description="Low complexity" evidence="14">
    <location>
        <begin position="482"/>
        <end position="491"/>
    </location>
</feature>